<comment type="caution">
    <text evidence="3">The sequence shown here is derived from an EMBL/GenBank/DDBJ whole genome shotgun (WGS) entry which is preliminary data.</text>
</comment>
<evidence type="ECO:0000313" key="4">
    <source>
        <dbReference type="Proteomes" id="UP001465153"/>
    </source>
</evidence>
<keyword evidence="1" id="KW-0472">Membrane</keyword>
<evidence type="ECO:0000313" key="3">
    <source>
        <dbReference type="EMBL" id="GAA6169765.1"/>
    </source>
</evidence>
<feature type="transmembrane region" description="Helical" evidence="1">
    <location>
        <begin position="123"/>
        <end position="140"/>
    </location>
</feature>
<dbReference type="Proteomes" id="UP001465153">
    <property type="component" value="Unassembled WGS sequence"/>
</dbReference>
<dbReference type="CDD" id="cd00093">
    <property type="entry name" value="HTH_XRE"/>
    <property type="match status" value="1"/>
</dbReference>
<protein>
    <recommendedName>
        <fullName evidence="2">HTH cro/C1-type domain-containing protein</fullName>
    </recommendedName>
</protein>
<reference evidence="3 4" key="1">
    <citation type="submission" date="2024-04" db="EMBL/GenBank/DDBJ databases">
        <title>Draft genome sequence of Sessilibacter corallicola NBRC 116591.</title>
        <authorList>
            <person name="Miyakawa T."/>
            <person name="Kusuya Y."/>
            <person name="Miura T."/>
        </authorList>
    </citation>
    <scope>NUCLEOTIDE SEQUENCE [LARGE SCALE GENOMIC DNA]</scope>
    <source>
        <strain evidence="3 4">KU-00831-HH</strain>
    </source>
</reference>
<gene>
    <name evidence="3" type="ORF">NBRC116591_35760</name>
</gene>
<organism evidence="3 4">
    <name type="scientific">Sessilibacter corallicola</name>
    <dbReference type="NCBI Taxonomy" id="2904075"/>
    <lineage>
        <taxon>Bacteria</taxon>
        <taxon>Pseudomonadati</taxon>
        <taxon>Pseudomonadota</taxon>
        <taxon>Gammaproteobacteria</taxon>
        <taxon>Cellvibrionales</taxon>
        <taxon>Cellvibrionaceae</taxon>
        <taxon>Sessilibacter</taxon>
    </lineage>
</organism>
<dbReference type="InterPro" id="IPR010982">
    <property type="entry name" value="Lambda_DNA-bd_dom_sf"/>
</dbReference>
<proteinExistence type="predicted"/>
<dbReference type="PROSITE" id="PS50943">
    <property type="entry name" value="HTH_CROC1"/>
    <property type="match status" value="1"/>
</dbReference>
<dbReference type="SUPFAM" id="SSF47413">
    <property type="entry name" value="lambda repressor-like DNA-binding domains"/>
    <property type="match status" value="1"/>
</dbReference>
<accession>A0ABQ0ADP9</accession>
<dbReference type="Pfam" id="PF01381">
    <property type="entry name" value="HTH_3"/>
    <property type="match status" value="1"/>
</dbReference>
<evidence type="ECO:0000259" key="2">
    <source>
        <dbReference type="PROSITE" id="PS50943"/>
    </source>
</evidence>
<keyword evidence="4" id="KW-1185">Reference proteome</keyword>
<dbReference type="SMART" id="SM00530">
    <property type="entry name" value="HTH_XRE"/>
    <property type="match status" value="1"/>
</dbReference>
<evidence type="ECO:0000256" key="1">
    <source>
        <dbReference type="SAM" id="Phobius"/>
    </source>
</evidence>
<feature type="domain" description="HTH cro/C1-type" evidence="2">
    <location>
        <begin position="34"/>
        <end position="88"/>
    </location>
</feature>
<keyword evidence="1" id="KW-1133">Transmembrane helix</keyword>
<dbReference type="InterPro" id="IPR001387">
    <property type="entry name" value="Cro/C1-type_HTH"/>
</dbReference>
<sequence>MNSNSIYIFRKTNITGQIVSKKQTTYSAVLGVVLSNARKQRNIEQGDMAKRMGLSQASYSRLESGKSSFSVDQMYMASMALGLPHNEITSRLNNTVKELRDGGIDVLPLMRGNATGNKDHTELGALVAGAALGALVFSLFSNK</sequence>
<keyword evidence="1" id="KW-0812">Transmembrane</keyword>
<name>A0ABQ0ADP9_9GAMM</name>
<dbReference type="Gene3D" id="1.10.260.40">
    <property type="entry name" value="lambda repressor-like DNA-binding domains"/>
    <property type="match status" value="1"/>
</dbReference>
<dbReference type="EMBL" id="BAABWN010000015">
    <property type="protein sequence ID" value="GAA6169765.1"/>
    <property type="molecule type" value="Genomic_DNA"/>
</dbReference>